<evidence type="ECO:0000313" key="4">
    <source>
        <dbReference type="Proteomes" id="UP000236333"/>
    </source>
</evidence>
<feature type="compositionally biased region" description="Low complexity" evidence="2">
    <location>
        <begin position="1"/>
        <end position="17"/>
    </location>
</feature>
<dbReference type="GO" id="GO:0000387">
    <property type="term" value="P:spliceosomal snRNP assembly"/>
    <property type="evidence" value="ECO:0007669"/>
    <property type="project" value="InterPro"/>
</dbReference>
<evidence type="ECO:0000313" key="3">
    <source>
        <dbReference type="EMBL" id="PNH09171.1"/>
    </source>
</evidence>
<dbReference type="Proteomes" id="UP000236333">
    <property type="component" value="Unassembled WGS sequence"/>
</dbReference>
<dbReference type="EMBL" id="PGGS01000101">
    <property type="protein sequence ID" value="PNH09171.1"/>
    <property type="molecule type" value="Genomic_DNA"/>
</dbReference>
<feature type="compositionally biased region" description="Basic and acidic residues" evidence="2">
    <location>
        <begin position="91"/>
        <end position="100"/>
    </location>
</feature>
<proteinExistence type="inferred from homology"/>
<dbReference type="PANTHER" id="PTHR12794">
    <property type="entry name" value="GEMIN2"/>
    <property type="match status" value="1"/>
</dbReference>
<sequence length="198" mass="21355">MEPLADDQGAPQPADQEAGAEAEEELGDYEGEEEEDADEEMATSDEEYNLTHFGIAQALPVPEGPPDFDAGPPQTAEEYLQWVRYEASRCPRITRKDIDPAKLQQQQQQQEQQQQQQQGEGDGAAEAQGQQGQQAQRSGGGTGGAGAGRRRGGGFSAYAPPPVLSDCHEWARPDAKWLRVFLQVHAPPGSTGSSTSSY</sequence>
<feature type="compositionally biased region" description="Gly residues" evidence="2">
    <location>
        <begin position="138"/>
        <end position="147"/>
    </location>
</feature>
<evidence type="ECO:0000256" key="1">
    <source>
        <dbReference type="ARBA" id="ARBA00025758"/>
    </source>
</evidence>
<dbReference type="AlphaFoldDB" id="A0A2J8A9I8"/>
<feature type="region of interest" description="Disordered" evidence="2">
    <location>
        <begin position="91"/>
        <end position="167"/>
    </location>
</feature>
<evidence type="ECO:0000256" key="2">
    <source>
        <dbReference type="SAM" id="MobiDB-lite"/>
    </source>
</evidence>
<feature type="compositionally biased region" description="Low complexity" evidence="2">
    <location>
        <begin position="104"/>
        <end position="137"/>
    </location>
</feature>
<dbReference type="InterPro" id="IPR035426">
    <property type="entry name" value="Gemin2/Brr1"/>
</dbReference>
<dbReference type="PANTHER" id="PTHR12794:SF0">
    <property type="entry name" value="GEM-ASSOCIATED PROTEIN 2"/>
    <property type="match status" value="1"/>
</dbReference>
<comment type="caution">
    <text evidence="3">The sequence shown here is derived from an EMBL/GenBank/DDBJ whole genome shotgun (WGS) entry which is preliminary data.</text>
</comment>
<dbReference type="GO" id="GO:0005634">
    <property type="term" value="C:nucleus"/>
    <property type="evidence" value="ECO:0007669"/>
    <property type="project" value="TreeGrafter"/>
</dbReference>
<organism evidence="3 4">
    <name type="scientific">Tetrabaena socialis</name>
    <dbReference type="NCBI Taxonomy" id="47790"/>
    <lineage>
        <taxon>Eukaryota</taxon>
        <taxon>Viridiplantae</taxon>
        <taxon>Chlorophyta</taxon>
        <taxon>core chlorophytes</taxon>
        <taxon>Chlorophyceae</taxon>
        <taxon>CS clade</taxon>
        <taxon>Chlamydomonadales</taxon>
        <taxon>Tetrabaenaceae</taxon>
        <taxon>Tetrabaena</taxon>
    </lineage>
</organism>
<dbReference type="GO" id="GO:0032797">
    <property type="term" value="C:SMN complex"/>
    <property type="evidence" value="ECO:0007669"/>
    <property type="project" value="TreeGrafter"/>
</dbReference>
<dbReference type="OrthoDB" id="428895at2759"/>
<feature type="compositionally biased region" description="Acidic residues" evidence="2">
    <location>
        <begin position="18"/>
        <end position="48"/>
    </location>
</feature>
<name>A0A2J8A9I8_9CHLO</name>
<accession>A0A2J8A9I8</accession>
<comment type="similarity">
    <text evidence="1">Belongs to the gemin-2 family.</text>
</comment>
<keyword evidence="4" id="KW-1185">Reference proteome</keyword>
<reference evidence="3 4" key="1">
    <citation type="journal article" date="2017" name="Mol. Biol. Evol.">
        <title>The 4-celled Tetrabaena socialis nuclear genome reveals the essential components for genetic control of cell number at the origin of multicellularity in the volvocine lineage.</title>
        <authorList>
            <person name="Featherston J."/>
            <person name="Arakaki Y."/>
            <person name="Hanschen E.R."/>
            <person name="Ferris P.J."/>
            <person name="Michod R.E."/>
            <person name="Olson B.J.S.C."/>
            <person name="Nozaki H."/>
            <person name="Durand P.M."/>
        </authorList>
    </citation>
    <scope>NUCLEOTIDE SEQUENCE [LARGE SCALE GENOMIC DNA]</scope>
    <source>
        <strain evidence="3 4">NIES-571</strain>
    </source>
</reference>
<feature type="region of interest" description="Disordered" evidence="2">
    <location>
        <begin position="1"/>
        <end position="75"/>
    </location>
</feature>
<dbReference type="Pfam" id="PF04938">
    <property type="entry name" value="SIP1"/>
    <property type="match status" value="1"/>
</dbReference>
<protein>
    <submittedName>
        <fullName evidence="3">Uncharacterized protein</fullName>
    </submittedName>
</protein>
<gene>
    <name evidence="3" type="ORF">TSOC_004226</name>
</gene>